<dbReference type="InterPro" id="IPR047854">
    <property type="entry name" value="RFC_lid"/>
</dbReference>
<sequence length="354" mass="39275">MDFFNRAKGEAVAKSSKAGEDEADERLVPWVEKYRPKNIDDVAAQEQVVQVLRKSLETKNLPHLLFYGPPGTGKTSTILALTRDMYGPVACKSRVLELNASDERGIAVIREKVKNFARSVVTTADKDYPSPPYKIIILDEADSMTTDAQAALRRIMEKYSRITRFCLVCNYVSRIIEPLASRCSKFRFKSLPREQAVAQVQKVARLENVPCGDDAIEALVDCAEGDLRRAIMSLQSASRIVQGSRAKLEKHMVMEMVGVIPPLVIQRLRGLWTDADCQQIQDAVNGLVLDGYPASRVLAQLHDLAMDDQQLSSLQKSKLATMMAAVDKALCDGADEELQLLDFMLQASSIAQQA</sequence>
<dbReference type="GO" id="GO:0016887">
    <property type="term" value="F:ATP hydrolysis activity"/>
    <property type="evidence" value="ECO:0007669"/>
    <property type="project" value="InterPro"/>
</dbReference>
<dbReference type="GO" id="GO:0003677">
    <property type="term" value="F:DNA binding"/>
    <property type="evidence" value="ECO:0007669"/>
    <property type="project" value="InterPro"/>
</dbReference>
<evidence type="ECO:0000259" key="9">
    <source>
        <dbReference type="SMART" id="SM00382"/>
    </source>
</evidence>
<dbReference type="GO" id="GO:0005663">
    <property type="term" value="C:DNA replication factor C complex"/>
    <property type="evidence" value="ECO:0007669"/>
    <property type="project" value="TreeGrafter"/>
</dbReference>
<dbReference type="OrthoDB" id="4199794at2759"/>
<protein>
    <recommendedName>
        <fullName evidence="7">Replication factor C subunit 2</fullName>
    </recommendedName>
</protein>
<dbReference type="AlphaFoldDB" id="A0A9W8LXH5"/>
<evidence type="ECO:0000256" key="7">
    <source>
        <dbReference type="ARBA" id="ARBA00040745"/>
    </source>
</evidence>
<dbReference type="InterPro" id="IPR003593">
    <property type="entry name" value="AAA+_ATPase"/>
</dbReference>
<dbReference type="FunFam" id="3.40.50.300:FF:000237">
    <property type="entry name" value="replication factor C subunit 4"/>
    <property type="match status" value="1"/>
</dbReference>
<dbReference type="CDD" id="cd00009">
    <property type="entry name" value="AAA"/>
    <property type="match status" value="1"/>
</dbReference>
<dbReference type="GO" id="GO:0031391">
    <property type="term" value="C:Elg1 RFC-like complex"/>
    <property type="evidence" value="ECO:0007669"/>
    <property type="project" value="UniProtKB-ARBA"/>
</dbReference>
<keyword evidence="3" id="KW-0235">DNA replication</keyword>
<dbReference type="Gene3D" id="1.10.8.60">
    <property type="match status" value="1"/>
</dbReference>
<accession>A0A9W8LXH5</accession>
<evidence type="ECO:0000313" key="10">
    <source>
        <dbReference type="EMBL" id="KAJ2845990.1"/>
    </source>
</evidence>
<dbReference type="Pfam" id="PF21960">
    <property type="entry name" value="RCF1-5-like_lid"/>
    <property type="match status" value="1"/>
</dbReference>
<dbReference type="Pfam" id="PF08542">
    <property type="entry name" value="Rep_fac_C"/>
    <property type="match status" value="1"/>
</dbReference>
<evidence type="ECO:0000256" key="4">
    <source>
        <dbReference type="ARBA" id="ARBA00022741"/>
    </source>
</evidence>
<keyword evidence="4" id="KW-0547">Nucleotide-binding</keyword>
<feature type="compositionally biased region" description="Basic and acidic residues" evidence="8">
    <location>
        <begin position="1"/>
        <end position="11"/>
    </location>
</feature>
<dbReference type="FunFam" id="1.20.272.10:FF:000011">
    <property type="entry name" value="Replication factor C subunit 2"/>
    <property type="match status" value="1"/>
</dbReference>
<evidence type="ECO:0000256" key="5">
    <source>
        <dbReference type="ARBA" id="ARBA00022840"/>
    </source>
</evidence>
<evidence type="ECO:0000313" key="11">
    <source>
        <dbReference type="Proteomes" id="UP001139887"/>
    </source>
</evidence>
<dbReference type="SUPFAM" id="SSF48019">
    <property type="entry name" value="post-AAA+ oligomerization domain-like"/>
    <property type="match status" value="1"/>
</dbReference>
<dbReference type="Gene3D" id="1.20.272.10">
    <property type="match status" value="1"/>
</dbReference>
<dbReference type="CDD" id="cd18140">
    <property type="entry name" value="HLD_clamp_RFC"/>
    <property type="match status" value="1"/>
</dbReference>
<dbReference type="InterPro" id="IPR008921">
    <property type="entry name" value="DNA_pol3_clamp-load_cplx_C"/>
</dbReference>
<dbReference type="NCBIfam" id="NF001679">
    <property type="entry name" value="PRK00440.1"/>
    <property type="match status" value="1"/>
</dbReference>
<dbReference type="Proteomes" id="UP001139887">
    <property type="component" value="Unassembled WGS sequence"/>
</dbReference>
<dbReference type="SUPFAM" id="SSF52540">
    <property type="entry name" value="P-loop containing nucleoside triphosphate hydrolases"/>
    <property type="match status" value="1"/>
</dbReference>
<dbReference type="GO" id="GO:0005634">
    <property type="term" value="C:nucleus"/>
    <property type="evidence" value="ECO:0007669"/>
    <property type="project" value="UniProtKB-SubCell"/>
</dbReference>
<dbReference type="GO" id="GO:0006281">
    <property type="term" value="P:DNA repair"/>
    <property type="evidence" value="ECO:0007669"/>
    <property type="project" value="TreeGrafter"/>
</dbReference>
<proteinExistence type="inferred from homology"/>
<dbReference type="GO" id="GO:0006271">
    <property type="term" value="P:DNA strand elongation involved in DNA replication"/>
    <property type="evidence" value="ECO:0007669"/>
    <property type="project" value="UniProtKB-ARBA"/>
</dbReference>
<name>A0A9W8LXH5_9FUNG</name>
<feature type="region of interest" description="Disordered" evidence="8">
    <location>
        <begin position="1"/>
        <end position="20"/>
    </location>
</feature>
<evidence type="ECO:0000256" key="8">
    <source>
        <dbReference type="SAM" id="MobiDB-lite"/>
    </source>
</evidence>
<organism evidence="10 11">
    <name type="scientific">Coemansia brasiliensis</name>
    <dbReference type="NCBI Taxonomy" id="2650707"/>
    <lineage>
        <taxon>Eukaryota</taxon>
        <taxon>Fungi</taxon>
        <taxon>Fungi incertae sedis</taxon>
        <taxon>Zoopagomycota</taxon>
        <taxon>Kickxellomycotina</taxon>
        <taxon>Kickxellomycetes</taxon>
        <taxon>Kickxellales</taxon>
        <taxon>Kickxellaceae</taxon>
        <taxon>Coemansia</taxon>
    </lineage>
</organism>
<evidence type="ECO:0000256" key="3">
    <source>
        <dbReference type="ARBA" id="ARBA00022705"/>
    </source>
</evidence>
<dbReference type="Pfam" id="PF00004">
    <property type="entry name" value="AAA"/>
    <property type="match status" value="1"/>
</dbReference>
<dbReference type="InterPro" id="IPR050238">
    <property type="entry name" value="DNA_Rep/Repair_Clamp_Loader"/>
</dbReference>
<dbReference type="GO" id="GO:0005524">
    <property type="term" value="F:ATP binding"/>
    <property type="evidence" value="ECO:0007669"/>
    <property type="project" value="UniProtKB-KW"/>
</dbReference>
<comment type="caution">
    <text evidence="10">The sequence shown here is derived from an EMBL/GenBank/DDBJ whole genome shotgun (WGS) entry which is preliminary data.</text>
</comment>
<dbReference type="InterPro" id="IPR027417">
    <property type="entry name" value="P-loop_NTPase"/>
</dbReference>
<keyword evidence="5" id="KW-0067">ATP-binding</keyword>
<dbReference type="PANTHER" id="PTHR11669:SF20">
    <property type="entry name" value="REPLICATION FACTOR C SUBUNIT 4"/>
    <property type="match status" value="1"/>
</dbReference>
<dbReference type="InterPro" id="IPR003959">
    <property type="entry name" value="ATPase_AAA_core"/>
</dbReference>
<dbReference type="InterPro" id="IPR013748">
    <property type="entry name" value="Rep_factorC_C"/>
</dbReference>
<feature type="domain" description="AAA+ ATPase" evidence="9">
    <location>
        <begin position="60"/>
        <end position="192"/>
    </location>
</feature>
<comment type="subcellular location">
    <subcellularLocation>
        <location evidence="1">Nucleus</location>
    </subcellularLocation>
</comment>
<dbReference type="PANTHER" id="PTHR11669">
    <property type="entry name" value="REPLICATION FACTOR C / DNA POLYMERASE III GAMMA-TAU SUBUNIT"/>
    <property type="match status" value="1"/>
</dbReference>
<dbReference type="SMART" id="SM00382">
    <property type="entry name" value="AAA"/>
    <property type="match status" value="1"/>
</dbReference>
<evidence type="ECO:0000256" key="1">
    <source>
        <dbReference type="ARBA" id="ARBA00004123"/>
    </source>
</evidence>
<evidence type="ECO:0000256" key="2">
    <source>
        <dbReference type="ARBA" id="ARBA00005378"/>
    </source>
</evidence>
<comment type="similarity">
    <text evidence="2">Belongs to the activator 1 small subunits family.</text>
</comment>
<dbReference type="Gene3D" id="3.40.50.300">
    <property type="entry name" value="P-loop containing nucleotide triphosphate hydrolases"/>
    <property type="match status" value="1"/>
</dbReference>
<dbReference type="EMBL" id="JANBUW010000652">
    <property type="protein sequence ID" value="KAJ2845990.1"/>
    <property type="molecule type" value="Genomic_DNA"/>
</dbReference>
<gene>
    <name evidence="10" type="primary">RFC2</name>
    <name evidence="10" type="ORF">IWW36_004557</name>
</gene>
<keyword evidence="11" id="KW-1185">Reference proteome</keyword>
<evidence type="ECO:0000256" key="6">
    <source>
        <dbReference type="ARBA" id="ARBA00023242"/>
    </source>
</evidence>
<keyword evidence="6" id="KW-0539">Nucleus</keyword>
<dbReference type="GO" id="GO:0003689">
    <property type="term" value="F:DNA clamp loader activity"/>
    <property type="evidence" value="ECO:0007669"/>
    <property type="project" value="TreeGrafter"/>
</dbReference>
<reference evidence="10" key="1">
    <citation type="submission" date="2022-07" db="EMBL/GenBank/DDBJ databases">
        <title>Phylogenomic reconstructions and comparative analyses of Kickxellomycotina fungi.</title>
        <authorList>
            <person name="Reynolds N.K."/>
            <person name="Stajich J.E."/>
            <person name="Barry K."/>
            <person name="Grigoriev I.V."/>
            <person name="Crous P."/>
            <person name="Smith M.E."/>
        </authorList>
    </citation>
    <scope>NUCLEOTIDE SEQUENCE</scope>
    <source>
        <strain evidence="10">NRRL 1566</strain>
    </source>
</reference>